<evidence type="ECO:0000313" key="2">
    <source>
        <dbReference type="EMBL" id="RXI03671.1"/>
    </source>
</evidence>
<reference evidence="2 3" key="1">
    <citation type="submission" date="2018-10" db="EMBL/GenBank/DDBJ databases">
        <title>A high-quality apple genome assembly.</title>
        <authorList>
            <person name="Hu J."/>
        </authorList>
    </citation>
    <scope>NUCLEOTIDE SEQUENCE [LARGE SCALE GENOMIC DNA]</scope>
    <source>
        <strain evidence="3">cv. HFTH1</strain>
        <tissue evidence="2">Young leaf</tissue>
    </source>
</reference>
<dbReference type="PROSITE" id="PS51257">
    <property type="entry name" value="PROKAR_LIPOPROTEIN"/>
    <property type="match status" value="1"/>
</dbReference>
<evidence type="ECO:0000313" key="3">
    <source>
        <dbReference type="Proteomes" id="UP000290289"/>
    </source>
</evidence>
<name>A0A498K831_MALDO</name>
<dbReference type="Proteomes" id="UP000290289">
    <property type="component" value="Chromosome 3"/>
</dbReference>
<sequence>MKMTTRKMGSAHSFGGLSIGGTPSATLACCCLSIRKRKRGRRVVGLFFPAVFCEGIEMVWVLWLLCAVILCLVEMTMVSFWVSFAARSIRLDDKVVKAEIWDTTSQERFGSTFSIAEPLERGLAEDIENVYKLQCSFLQCRLTG</sequence>
<keyword evidence="1" id="KW-0812">Transmembrane</keyword>
<dbReference type="EMBL" id="RDQH01000329">
    <property type="protein sequence ID" value="RXI03671.1"/>
    <property type="molecule type" value="Genomic_DNA"/>
</dbReference>
<keyword evidence="3" id="KW-1185">Reference proteome</keyword>
<organism evidence="2 3">
    <name type="scientific">Malus domestica</name>
    <name type="common">Apple</name>
    <name type="synonym">Pyrus malus</name>
    <dbReference type="NCBI Taxonomy" id="3750"/>
    <lineage>
        <taxon>Eukaryota</taxon>
        <taxon>Viridiplantae</taxon>
        <taxon>Streptophyta</taxon>
        <taxon>Embryophyta</taxon>
        <taxon>Tracheophyta</taxon>
        <taxon>Spermatophyta</taxon>
        <taxon>Magnoliopsida</taxon>
        <taxon>eudicotyledons</taxon>
        <taxon>Gunneridae</taxon>
        <taxon>Pentapetalae</taxon>
        <taxon>rosids</taxon>
        <taxon>fabids</taxon>
        <taxon>Rosales</taxon>
        <taxon>Rosaceae</taxon>
        <taxon>Amygdaloideae</taxon>
        <taxon>Maleae</taxon>
        <taxon>Malus</taxon>
    </lineage>
</organism>
<comment type="caution">
    <text evidence="2">The sequence shown here is derived from an EMBL/GenBank/DDBJ whole genome shotgun (WGS) entry which is preliminary data.</text>
</comment>
<proteinExistence type="predicted"/>
<feature type="transmembrane region" description="Helical" evidence="1">
    <location>
        <begin position="60"/>
        <end position="84"/>
    </location>
</feature>
<keyword evidence="1" id="KW-1133">Transmembrane helix</keyword>
<evidence type="ECO:0000256" key="1">
    <source>
        <dbReference type="SAM" id="Phobius"/>
    </source>
</evidence>
<accession>A0A498K831</accession>
<dbReference type="AlphaFoldDB" id="A0A498K831"/>
<gene>
    <name evidence="2" type="ORF">DVH24_004323</name>
</gene>
<keyword evidence="1" id="KW-0472">Membrane</keyword>
<protein>
    <submittedName>
        <fullName evidence="2">Uncharacterized protein</fullName>
    </submittedName>
</protein>